<proteinExistence type="predicted"/>
<comment type="caution">
    <text evidence="1">The sequence shown here is derived from an EMBL/GenBank/DDBJ whole genome shotgun (WGS) entry which is preliminary data.</text>
</comment>
<name>B5W604_LIMMA</name>
<dbReference type="InterPro" id="IPR021399">
    <property type="entry name" value="DUF3038"/>
</dbReference>
<reference evidence="1 2" key="1">
    <citation type="journal article" date="2011" name="Appl. Environ. Microbiol.">
        <title>Contribution of a Sodium Ion Gradient to Energy Conservation during Fermentation in the Cyanobacterium Arthrospira (Spirulina) maxima CS-328.</title>
        <authorList>
            <person name="Carrieri D."/>
            <person name="Ananyev G."/>
            <person name="Lenz O."/>
            <person name="Bryant D.A."/>
            <person name="Dismukes G.C."/>
        </authorList>
    </citation>
    <scope>NUCLEOTIDE SEQUENCE [LARGE SCALE GENOMIC DNA]</scope>
    <source>
        <strain evidence="1 2">CS-328</strain>
    </source>
</reference>
<evidence type="ECO:0008006" key="3">
    <source>
        <dbReference type="Google" id="ProtNLM"/>
    </source>
</evidence>
<dbReference type="EMBL" id="ABYK01000039">
    <property type="protein sequence ID" value="EDZ93064.1"/>
    <property type="molecule type" value="Genomic_DNA"/>
</dbReference>
<gene>
    <name evidence="1" type="ORF">AmaxDRAFT_4203</name>
</gene>
<accession>B5W604</accession>
<protein>
    <recommendedName>
        <fullName evidence="3">DUF3038 domain-containing protein</fullName>
    </recommendedName>
</protein>
<evidence type="ECO:0000313" key="1">
    <source>
        <dbReference type="EMBL" id="EDZ93064.1"/>
    </source>
</evidence>
<sequence length="227" mass="26067">MSRKCIRFANQSLTIYCVGIDVAVSIMQVEPYQTNLNPVILDSLPDIPISDKGCPRRARLQIDLMLLAIEALALGSSERMLVKISELELQGIIPNRVVLWRLRSTNPLRRYSQRQPLTLKEAKALVVIIAMISRELTVRIRQLLIDFEQMQRKQIPIEQHLQLYSYLERFQAHFRSRMNPRRAGVIAYNSPEKLNDLAIALLGKLLFCTGTAGMQRFWMSLFDGEIA</sequence>
<dbReference type="AlphaFoldDB" id="B5W604"/>
<evidence type="ECO:0000313" key="2">
    <source>
        <dbReference type="Proteomes" id="UP000004061"/>
    </source>
</evidence>
<keyword evidence="2" id="KW-1185">Reference proteome</keyword>
<dbReference type="Proteomes" id="UP000004061">
    <property type="component" value="Unassembled WGS sequence"/>
</dbReference>
<dbReference type="Pfam" id="PF11237">
    <property type="entry name" value="DUF3038"/>
    <property type="match status" value="1"/>
</dbReference>
<organism evidence="1 2">
    <name type="scientific">Limnospira maxima CS-328</name>
    <dbReference type="NCBI Taxonomy" id="513049"/>
    <lineage>
        <taxon>Bacteria</taxon>
        <taxon>Bacillati</taxon>
        <taxon>Cyanobacteriota</taxon>
        <taxon>Cyanophyceae</taxon>
        <taxon>Oscillatoriophycideae</taxon>
        <taxon>Oscillatoriales</taxon>
        <taxon>Sirenicapillariaceae</taxon>
        <taxon>Limnospira</taxon>
    </lineage>
</organism>